<sequence length="298" mass="32552">MKKMVSACLVTSLLLASCSTGQSNDNKGSSNLSDDKSQSSKSNKNSKNNNSNHASSQSSNDKSQEDANQENTHSNTYYAKVWLTALESYRGNSDIKFDDLDIKHGDVSGKLIDPYLPDVSVKFPEGTEILTASVHAAGSVYYKNNGDGTITIYPVPSQFNGPIYGDEYGKKESQRVLDKVSTVKLYDASDSEINKISALMSSEPASYGDPIDTQSSSDSDDDNSSDSTTVTRSNVIDLVEDYEGHKLDTDTYTYKEPEEDSDGNWGFSFTDKDGELAGSYIIDQDGIVTKYDKHGDEE</sequence>
<evidence type="ECO:0000313" key="4">
    <source>
        <dbReference type="EMBL" id="NMK98021.1"/>
    </source>
</evidence>
<keyword evidence="5" id="KW-1185">Reference proteome</keyword>
<dbReference type="EMBL" id="JABBMI010000069">
    <property type="protein sequence ID" value="NMK54896.1"/>
    <property type="molecule type" value="Genomic_DNA"/>
</dbReference>
<feature type="signal peptide" evidence="2">
    <location>
        <begin position="1"/>
        <end position="23"/>
    </location>
</feature>
<dbReference type="PROSITE" id="PS51257">
    <property type="entry name" value="PROKAR_LIPOPROTEIN"/>
    <property type="match status" value="1"/>
</dbReference>
<comment type="caution">
    <text evidence="4">The sequence shown here is derived from an EMBL/GenBank/DDBJ whole genome shotgun (WGS) entry which is preliminary data.</text>
</comment>
<evidence type="ECO:0000313" key="5">
    <source>
        <dbReference type="Proteomes" id="UP000538955"/>
    </source>
</evidence>
<evidence type="ECO:0008006" key="7">
    <source>
        <dbReference type="Google" id="ProtNLM"/>
    </source>
</evidence>
<proteinExistence type="predicted"/>
<evidence type="ECO:0000256" key="2">
    <source>
        <dbReference type="SAM" id="SignalP"/>
    </source>
</evidence>
<feature type="region of interest" description="Disordered" evidence="1">
    <location>
        <begin position="20"/>
        <end position="72"/>
    </location>
</feature>
<feature type="chain" id="PRO_5031251517" description="Lipoprotein" evidence="2">
    <location>
        <begin position="24"/>
        <end position="298"/>
    </location>
</feature>
<dbReference type="Proteomes" id="UP000538955">
    <property type="component" value="Unassembled WGS sequence"/>
</dbReference>
<evidence type="ECO:0000313" key="3">
    <source>
        <dbReference type="EMBL" id="NMK54896.1"/>
    </source>
</evidence>
<gene>
    <name evidence="4" type="ORF">HHM13_07935</name>
    <name evidence="3" type="ORF">HHM24_09190</name>
</gene>
<keyword evidence="2" id="KW-0732">Signal</keyword>
<feature type="compositionally biased region" description="Low complexity" evidence="1">
    <location>
        <begin position="39"/>
        <end position="61"/>
    </location>
</feature>
<accession>A0A7X9WFC6</accession>
<dbReference type="AlphaFoldDB" id="A0A7X9WFC6"/>
<organism evidence="4 6">
    <name type="scientific">Staphylococcus capitis</name>
    <dbReference type="NCBI Taxonomy" id="29388"/>
    <lineage>
        <taxon>Bacteria</taxon>
        <taxon>Bacillati</taxon>
        <taxon>Bacillota</taxon>
        <taxon>Bacilli</taxon>
        <taxon>Bacillales</taxon>
        <taxon>Staphylococcaceae</taxon>
        <taxon>Staphylococcus</taxon>
    </lineage>
</organism>
<evidence type="ECO:0000313" key="6">
    <source>
        <dbReference type="Proteomes" id="UP000550736"/>
    </source>
</evidence>
<reference evidence="5 6" key="1">
    <citation type="submission" date="2020-04" db="EMBL/GenBank/DDBJ databases">
        <title>The Epidemiology and Molecular Characteristics of Linezolid-Resistant Staphylococcus capitis in Huashan Hospital, Shanghai.</title>
        <authorList>
            <person name="Ding L."/>
            <person name="Li P."/>
            <person name="Yang Y."/>
            <person name="Lin D."/>
            <person name="Xu X."/>
        </authorList>
    </citation>
    <scope>NUCLEOTIDE SEQUENCE [LARGE SCALE GENOMIC DNA]</scope>
    <source>
        <strain evidence="4 6">12-86</strain>
        <strain evidence="3 5">17-84</strain>
    </source>
</reference>
<dbReference type="RefSeq" id="WP_030059070.1">
    <property type="nucleotide sequence ID" value="NZ_CP086659.1"/>
</dbReference>
<name>A0A7X9WFC6_STACP</name>
<dbReference type="EMBL" id="JABBLX010000023">
    <property type="protein sequence ID" value="NMK98021.1"/>
    <property type="molecule type" value="Genomic_DNA"/>
</dbReference>
<evidence type="ECO:0000256" key="1">
    <source>
        <dbReference type="SAM" id="MobiDB-lite"/>
    </source>
</evidence>
<protein>
    <recommendedName>
        <fullName evidence="7">Lipoprotein</fullName>
    </recommendedName>
</protein>
<dbReference type="Proteomes" id="UP000550736">
    <property type="component" value="Unassembled WGS sequence"/>
</dbReference>
<feature type="region of interest" description="Disordered" evidence="1">
    <location>
        <begin position="200"/>
        <end position="235"/>
    </location>
</feature>